<accession>A0A7S1UMJ9</accession>
<keyword evidence="1" id="KW-1133">Transmembrane helix</keyword>
<keyword evidence="1" id="KW-0472">Membrane</keyword>
<protein>
    <submittedName>
        <fullName evidence="3">Uncharacterized protein</fullName>
    </submittedName>
</protein>
<evidence type="ECO:0000256" key="2">
    <source>
        <dbReference type="SAM" id="SignalP"/>
    </source>
</evidence>
<evidence type="ECO:0000313" key="3">
    <source>
        <dbReference type="EMBL" id="CAD9272712.1"/>
    </source>
</evidence>
<reference evidence="3" key="1">
    <citation type="submission" date="2021-01" db="EMBL/GenBank/DDBJ databases">
        <authorList>
            <person name="Corre E."/>
            <person name="Pelletier E."/>
            <person name="Niang G."/>
            <person name="Scheremetjew M."/>
            <person name="Finn R."/>
            <person name="Kale V."/>
            <person name="Holt S."/>
            <person name="Cochrane G."/>
            <person name="Meng A."/>
            <person name="Brown T."/>
            <person name="Cohen L."/>
        </authorList>
    </citation>
    <scope>NUCLEOTIDE SEQUENCE</scope>
    <source>
        <strain evidence="3">CCMP 410</strain>
    </source>
</reference>
<dbReference type="AlphaFoldDB" id="A0A7S1UMJ9"/>
<feature type="transmembrane region" description="Helical" evidence="1">
    <location>
        <begin position="199"/>
        <end position="221"/>
    </location>
</feature>
<gene>
    <name evidence="3" type="ORF">GOCE00092_LOCUS1619</name>
</gene>
<feature type="signal peptide" evidence="2">
    <location>
        <begin position="1"/>
        <end position="18"/>
    </location>
</feature>
<sequence length="271" mass="29937">MMARRTTLLLLNLVIVGALRPTFVGRSSLTSLQSPLFVRVSNLHATEPGVCLHASDEKQTEDASTEPSLGTKVDILKHKVRTRTDKLAQVLNEFGQEQKPKAKEYREKAQDPDLKALKQYKFVVLSWLCYSAFIGYRAFRGFFVILPAVFQETFHKMEEAIDYAPLADLPNASVVGVDDAVSIEDVDPKTGKVRLRTKATVFVLTAIVMCTYVVGGLMRVVGKFLKRMANKPSAYSAFEAAAEEMLSNEEKMMKLSSKNPSAVNGDSGLAP</sequence>
<keyword evidence="1" id="KW-0812">Transmembrane</keyword>
<organism evidence="3">
    <name type="scientific">Grammatophora oceanica</name>
    <dbReference type="NCBI Taxonomy" id="210454"/>
    <lineage>
        <taxon>Eukaryota</taxon>
        <taxon>Sar</taxon>
        <taxon>Stramenopiles</taxon>
        <taxon>Ochrophyta</taxon>
        <taxon>Bacillariophyta</taxon>
        <taxon>Fragilariophyceae</taxon>
        <taxon>Fragilariophycidae</taxon>
        <taxon>Rhabdonematales</taxon>
        <taxon>Grammatophoraceae</taxon>
        <taxon>Grammatophora</taxon>
    </lineage>
</organism>
<proteinExistence type="predicted"/>
<keyword evidence="2" id="KW-0732">Signal</keyword>
<dbReference type="EMBL" id="HBGK01002997">
    <property type="protein sequence ID" value="CAD9272712.1"/>
    <property type="molecule type" value="Transcribed_RNA"/>
</dbReference>
<evidence type="ECO:0000256" key="1">
    <source>
        <dbReference type="SAM" id="Phobius"/>
    </source>
</evidence>
<feature type="chain" id="PRO_5031228467" evidence="2">
    <location>
        <begin position="19"/>
        <end position="271"/>
    </location>
</feature>
<name>A0A7S1UMJ9_9STRA</name>